<dbReference type="GO" id="GO:0008094">
    <property type="term" value="F:ATP-dependent activity, acting on DNA"/>
    <property type="evidence" value="ECO:0007669"/>
    <property type="project" value="TreeGrafter"/>
</dbReference>
<evidence type="ECO:0000259" key="4">
    <source>
        <dbReference type="PROSITE" id="PS51192"/>
    </source>
</evidence>
<dbReference type="CDD" id="cd18008">
    <property type="entry name" value="DEXDc_SHPRH-like"/>
    <property type="match status" value="1"/>
</dbReference>
<name>A0AA39X5X4_9PEZI</name>
<dbReference type="SMART" id="SM00487">
    <property type="entry name" value="DEXDc"/>
    <property type="match status" value="1"/>
</dbReference>
<evidence type="ECO:0000256" key="1">
    <source>
        <dbReference type="ARBA" id="ARBA00022741"/>
    </source>
</evidence>
<reference evidence="6" key="1">
    <citation type="submission" date="2023-06" db="EMBL/GenBank/DDBJ databases">
        <title>Genome-scale phylogeny and comparative genomics of the fungal order Sordariales.</title>
        <authorList>
            <consortium name="Lawrence Berkeley National Laboratory"/>
            <person name="Hensen N."/>
            <person name="Bonometti L."/>
            <person name="Westerberg I."/>
            <person name="Brannstrom I.O."/>
            <person name="Guillou S."/>
            <person name="Cros-Aarteil S."/>
            <person name="Calhoun S."/>
            <person name="Haridas S."/>
            <person name="Kuo A."/>
            <person name="Mondo S."/>
            <person name="Pangilinan J."/>
            <person name="Riley R."/>
            <person name="Labutti K."/>
            <person name="Andreopoulos B."/>
            <person name="Lipzen A."/>
            <person name="Chen C."/>
            <person name="Yanf M."/>
            <person name="Daum C."/>
            <person name="Ng V."/>
            <person name="Clum A."/>
            <person name="Steindorff A."/>
            <person name="Ohm R."/>
            <person name="Martin F."/>
            <person name="Silar P."/>
            <person name="Natvig D."/>
            <person name="Lalanne C."/>
            <person name="Gautier V."/>
            <person name="Ament-Velasquez S.L."/>
            <person name="Kruys A."/>
            <person name="Hutchinson M.I."/>
            <person name="Powell A.J."/>
            <person name="Barry K."/>
            <person name="Miller A.N."/>
            <person name="Grigoriev I.V."/>
            <person name="Debuchy R."/>
            <person name="Gladieux P."/>
            <person name="Thoren M.H."/>
            <person name="Johannesson H."/>
        </authorList>
    </citation>
    <scope>NUCLEOTIDE SEQUENCE</scope>
    <source>
        <strain evidence="6">CBS 606.72</strain>
    </source>
</reference>
<dbReference type="SMART" id="SM00490">
    <property type="entry name" value="HELICc"/>
    <property type="match status" value="1"/>
</dbReference>
<gene>
    <name evidence="6" type="ORF">B0T14DRAFT_535556</name>
</gene>
<dbReference type="Gene3D" id="3.40.50.300">
    <property type="entry name" value="P-loop containing nucleotide triphosphate hydrolases"/>
    <property type="match status" value="1"/>
</dbReference>
<dbReference type="InterPro" id="IPR049730">
    <property type="entry name" value="SNF2/RAD54-like_C"/>
</dbReference>
<dbReference type="GO" id="GO:0016787">
    <property type="term" value="F:hydrolase activity"/>
    <property type="evidence" value="ECO:0007669"/>
    <property type="project" value="UniProtKB-KW"/>
</dbReference>
<dbReference type="SUPFAM" id="SSF52540">
    <property type="entry name" value="P-loop containing nucleoside triphosphate hydrolases"/>
    <property type="match status" value="2"/>
</dbReference>
<evidence type="ECO:0000256" key="2">
    <source>
        <dbReference type="ARBA" id="ARBA00022801"/>
    </source>
</evidence>
<organism evidence="6 7">
    <name type="scientific">Immersiella caudata</name>
    <dbReference type="NCBI Taxonomy" id="314043"/>
    <lineage>
        <taxon>Eukaryota</taxon>
        <taxon>Fungi</taxon>
        <taxon>Dikarya</taxon>
        <taxon>Ascomycota</taxon>
        <taxon>Pezizomycotina</taxon>
        <taxon>Sordariomycetes</taxon>
        <taxon>Sordariomycetidae</taxon>
        <taxon>Sordariales</taxon>
        <taxon>Lasiosphaeriaceae</taxon>
        <taxon>Immersiella</taxon>
    </lineage>
</organism>
<dbReference type="GO" id="GO:0005524">
    <property type="term" value="F:ATP binding"/>
    <property type="evidence" value="ECO:0007669"/>
    <property type="project" value="UniProtKB-KW"/>
</dbReference>
<feature type="domain" description="Helicase ATP-binding" evidence="4">
    <location>
        <begin position="222"/>
        <end position="353"/>
    </location>
</feature>
<keyword evidence="3" id="KW-0067">ATP-binding</keyword>
<dbReference type="InterPro" id="IPR014001">
    <property type="entry name" value="Helicase_ATP-bd"/>
</dbReference>
<evidence type="ECO:0000313" key="7">
    <source>
        <dbReference type="Proteomes" id="UP001175000"/>
    </source>
</evidence>
<dbReference type="GO" id="GO:0005634">
    <property type="term" value="C:nucleus"/>
    <property type="evidence" value="ECO:0007669"/>
    <property type="project" value="TreeGrafter"/>
</dbReference>
<evidence type="ECO:0000313" key="6">
    <source>
        <dbReference type="EMBL" id="KAK0627894.1"/>
    </source>
</evidence>
<feature type="domain" description="Helicase C-terminal" evidence="5">
    <location>
        <begin position="541"/>
        <end position="710"/>
    </location>
</feature>
<dbReference type="PANTHER" id="PTHR45626:SF52">
    <property type="entry name" value="SINGLE-STRANDED DNA-DEPENDENT ATPASE (EUROFUNG)"/>
    <property type="match status" value="1"/>
</dbReference>
<dbReference type="PANTHER" id="PTHR45626">
    <property type="entry name" value="TRANSCRIPTION TERMINATION FACTOR 2-RELATED"/>
    <property type="match status" value="1"/>
</dbReference>
<dbReference type="EMBL" id="JAULSU010000002">
    <property type="protein sequence ID" value="KAK0627894.1"/>
    <property type="molecule type" value="Genomic_DNA"/>
</dbReference>
<accession>A0AA39X5X4</accession>
<protein>
    <submittedName>
        <fullName evidence="6">SNF2 family N-terminal domain-containing protein</fullName>
    </submittedName>
</protein>
<dbReference type="CDD" id="cd18793">
    <property type="entry name" value="SF2_C_SNF"/>
    <property type="match status" value="1"/>
</dbReference>
<dbReference type="InterPro" id="IPR050628">
    <property type="entry name" value="SNF2_RAD54_helicase_TF"/>
</dbReference>
<sequence>MAEARKIQTSRRKIVLMSVKLVLFGQSDSGTQVGTALGRFKCYLQHPDTGMIDCLYDNPQSLQLPDLPPGPEKAENPLRVPATLMVEESEDMAVPDNKSRDGDAAELVDLLAGIEDWFDKLPAHRPIAMAAKDSRVLTALFHHQQEALDFMVQREVGSLNAGARLWEFKTNPIGEDYGCHGARQKLTTLALIVSSLERARDFASRAAKIHLSKRIATSCKATMVIVPSELLLNTWAREIERHLYPGSVRYVSYHGQERQRAVKLLSEYDIVLTTYGTVLAEYRRLGEADRSPLHQVSWFRLILDEAHTIRNWSSKQFNAVCSISSQARWCLTGTPIQNSLDDLGSLIKFLGMPIFNQTATFRKYATKVHHSKGATHGEFKNLQAILSSICLRRSKTVLPNQEHCYETAKPEFTTQERREYRRLELACKRAIAIGAKGLGDEKTHQLVMEALLRLWIGEAICAHCSVDILSIGSASSGTDSGRFTPCGRLLCSECYADPYQSGFRESDSPICPLCHGDHEMDIVAEGEPGTQGTEEKRWPSKIEAIVQNVQTHYLTNKCVIFSFWKKTLDVLGDALKARNIHFLRVDGDVPVKKRHNMLQQFQTRTASRVLLMTFSTGGVGLNGLTVANMVHLVEPQWNPAVEKQAIGRVMRLDQQNKVTVFRYAMQRSIEEVVQSRQLRKLQLASGGFRLSEEKRRELKSNQLQHLQEYLESSGSEPEERQ</sequence>
<dbReference type="AlphaFoldDB" id="A0AA39X5X4"/>
<evidence type="ECO:0000259" key="5">
    <source>
        <dbReference type="PROSITE" id="PS51194"/>
    </source>
</evidence>
<dbReference type="PROSITE" id="PS51192">
    <property type="entry name" value="HELICASE_ATP_BIND_1"/>
    <property type="match status" value="1"/>
</dbReference>
<keyword evidence="1" id="KW-0547">Nucleotide-binding</keyword>
<keyword evidence="7" id="KW-1185">Reference proteome</keyword>
<dbReference type="InterPro" id="IPR027417">
    <property type="entry name" value="P-loop_NTPase"/>
</dbReference>
<dbReference type="InterPro" id="IPR000330">
    <property type="entry name" value="SNF2_N"/>
</dbReference>
<dbReference type="Proteomes" id="UP001175000">
    <property type="component" value="Unassembled WGS sequence"/>
</dbReference>
<dbReference type="GO" id="GO:0006281">
    <property type="term" value="P:DNA repair"/>
    <property type="evidence" value="ECO:0007669"/>
    <property type="project" value="TreeGrafter"/>
</dbReference>
<proteinExistence type="predicted"/>
<dbReference type="InterPro" id="IPR038718">
    <property type="entry name" value="SNF2-like_sf"/>
</dbReference>
<dbReference type="InterPro" id="IPR001650">
    <property type="entry name" value="Helicase_C-like"/>
</dbReference>
<dbReference type="Gene3D" id="3.40.50.10810">
    <property type="entry name" value="Tandem AAA-ATPase domain"/>
    <property type="match status" value="1"/>
</dbReference>
<dbReference type="PROSITE" id="PS51194">
    <property type="entry name" value="HELICASE_CTER"/>
    <property type="match status" value="1"/>
</dbReference>
<dbReference type="Pfam" id="PF00176">
    <property type="entry name" value="SNF2-rel_dom"/>
    <property type="match status" value="1"/>
</dbReference>
<dbReference type="Pfam" id="PF00271">
    <property type="entry name" value="Helicase_C"/>
    <property type="match status" value="1"/>
</dbReference>
<comment type="caution">
    <text evidence="6">The sequence shown here is derived from an EMBL/GenBank/DDBJ whole genome shotgun (WGS) entry which is preliminary data.</text>
</comment>
<keyword evidence="2" id="KW-0378">Hydrolase</keyword>
<evidence type="ECO:0000256" key="3">
    <source>
        <dbReference type="ARBA" id="ARBA00022840"/>
    </source>
</evidence>